<comment type="caution">
    <text evidence="2">The sequence shown here is derived from an EMBL/GenBank/DDBJ whole genome shotgun (WGS) entry which is preliminary data.</text>
</comment>
<accession>A0A800MWP4</accession>
<dbReference type="RefSeq" id="WP_159345178.1">
    <property type="nucleotide sequence ID" value="NZ_JBALOT010000023.1"/>
</dbReference>
<proteinExistence type="predicted"/>
<evidence type="ECO:0000256" key="1">
    <source>
        <dbReference type="SAM" id="MobiDB-lite"/>
    </source>
</evidence>
<gene>
    <name evidence="2" type="ORF">KIS1582_2375</name>
</gene>
<sequence length="119" mass="12842">MIEVILLSNRAVNKKSGWRRFLVQSSSPKPAAGKISLNLHVNINDRRNGSFFAMHVCFWLQASEKFPVTAAFGSSACPAFIVCSAAIIHSIDWGAWPAASGTAPSVSGKKARNLFSPTH</sequence>
<dbReference type="Proteomes" id="UP000465778">
    <property type="component" value="Unassembled WGS sequence"/>
</dbReference>
<evidence type="ECO:0000313" key="2">
    <source>
        <dbReference type="EMBL" id="KAF0823872.1"/>
    </source>
</evidence>
<evidence type="ECO:0000313" key="3">
    <source>
        <dbReference type="Proteomes" id="UP000465778"/>
    </source>
</evidence>
<organism evidence="2 3">
    <name type="scientific">Cytobacillus firmus</name>
    <name type="common">Bacillus firmus</name>
    <dbReference type="NCBI Taxonomy" id="1399"/>
    <lineage>
        <taxon>Bacteria</taxon>
        <taxon>Bacillati</taxon>
        <taxon>Bacillota</taxon>
        <taxon>Bacilli</taxon>
        <taxon>Bacillales</taxon>
        <taxon>Bacillaceae</taxon>
        <taxon>Cytobacillus</taxon>
    </lineage>
</organism>
<dbReference type="AlphaFoldDB" id="A0A800MWP4"/>
<reference evidence="2 3" key="1">
    <citation type="journal article" date="2020" name="G3 (Bethesda)">
        <title>Whole Genome Sequencing and Comparative Genomics of Two Nematicidal Bacillus Strains Reveals a Wide Range of Possible Virulence Factors.</title>
        <authorList>
            <person name="Susic N."/>
            <person name="Janezic S."/>
            <person name="Rupnik M."/>
            <person name="Geric Stare B."/>
        </authorList>
    </citation>
    <scope>NUCLEOTIDE SEQUENCE [LARGE SCALE GENOMIC DNA]</scope>
    <source>
        <strain evidence="2 3">I-1582</strain>
    </source>
</reference>
<feature type="region of interest" description="Disordered" evidence="1">
    <location>
        <begin position="99"/>
        <end position="119"/>
    </location>
</feature>
<protein>
    <submittedName>
        <fullName evidence="2">Uncharacterized protein</fullName>
    </submittedName>
</protein>
<name>A0A800MWP4_CYTFI</name>
<dbReference type="EMBL" id="VDEM01000023">
    <property type="protein sequence ID" value="KAF0823872.1"/>
    <property type="molecule type" value="Genomic_DNA"/>
</dbReference>